<dbReference type="Pfam" id="PF13735">
    <property type="entry name" value="tRNA_NucTran2_2"/>
    <property type="match status" value="1"/>
</dbReference>
<dbReference type="CDD" id="cd05398">
    <property type="entry name" value="NT_ClassII-CCAase"/>
    <property type="match status" value="1"/>
</dbReference>
<dbReference type="NCBIfam" id="NF009814">
    <property type="entry name" value="PRK13299.1"/>
    <property type="match status" value="1"/>
</dbReference>
<evidence type="ECO:0000256" key="1">
    <source>
        <dbReference type="ARBA" id="ARBA00001946"/>
    </source>
</evidence>
<comment type="similarity">
    <text evidence="9">Belongs to the tRNA nucleotidyltransferase/poly(A) polymerase family.</text>
</comment>
<evidence type="ECO:0000259" key="10">
    <source>
        <dbReference type="Pfam" id="PF01743"/>
    </source>
</evidence>
<dbReference type="RefSeq" id="WP_142504253.1">
    <property type="nucleotide sequence ID" value="NZ_FXTI01000001.1"/>
</dbReference>
<keyword evidence="5" id="KW-0479">Metal-binding</keyword>
<dbReference type="GO" id="GO:0008033">
    <property type="term" value="P:tRNA processing"/>
    <property type="evidence" value="ECO:0007669"/>
    <property type="project" value="UniProtKB-KW"/>
</dbReference>
<keyword evidence="3" id="KW-0819">tRNA processing</keyword>
<dbReference type="Pfam" id="PF12627">
    <property type="entry name" value="PolyA_pol_RNAbd"/>
    <property type="match status" value="1"/>
</dbReference>
<dbReference type="GO" id="GO:0000166">
    <property type="term" value="F:nucleotide binding"/>
    <property type="evidence" value="ECO:0007669"/>
    <property type="project" value="UniProtKB-KW"/>
</dbReference>
<dbReference type="PANTHER" id="PTHR46173:SF1">
    <property type="entry name" value="CCA TRNA NUCLEOTIDYLTRANSFERASE 1, MITOCHONDRIAL"/>
    <property type="match status" value="1"/>
</dbReference>
<dbReference type="GO" id="GO:0016779">
    <property type="term" value="F:nucleotidyltransferase activity"/>
    <property type="evidence" value="ECO:0007669"/>
    <property type="project" value="UniProtKB-KW"/>
</dbReference>
<reference evidence="13 14" key="1">
    <citation type="submission" date="2017-05" db="EMBL/GenBank/DDBJ databases">
        <authorList>
            <person name="Varghese N."/>
            <person name="Submissions S."/>
        </authorList>
    </citation>
    <scope>NUCLEOTIDE SEQUENCE [LARGE SCALE GENOMIC DNA]</scope>
    <source>
        <strain evidence="13 14">DSM 45474</strain>
    </source>
</reference>
<dbReference type="Gene3D" id="1.10.3090.10">
    <property type="entry name" value="cca-adding enzyme, domain 2"/>
    <property type="match status" value="1"/>
</dbReference>
<evidence type="ECO:0000259" key="11">
    <source>
        <dbReference type="Pfam" id="PF12627"/>
    </source>
</evidence>
<dbReference type="Gene3D" id="3.30.460.10">
    <property type="entry name" value="Beta Polymerase, domain 2"/>
    <property type="match status" value="1"/>
</dbReference>
<keyword evidence="14" id="KW-1185">Reference proteome</keyword>
<evidence type="ECO:0000256" key="6">
    <source>
        <dbReference type="ARBA" id="ARBA00022741"/>
    </source>
</evidence>
<sequence length="409" mass="47158">MNEAYHASLKVITTLESHGYQAYWVGGCVRDRLLGKEPVDYDVTTDAHPETVQRLFSKTVPTGLQHGTVAVIQDGQMTEVTTFRQETGFTDHRRPRQVTFVKDLSADLSRRDFTINAMAQDRYGNLYDPFKGAEDLKRKVIRAVGKADMRFQEDALRMVRALRFMAQLSFQLDAETEEALLRQKKLMRYLAVERVTMEFHKLWKTRQPSQALELLWRKDLFSDLPPFHRWNPSTLDPSSFTRLDDIKDPQICWALLLYLYGARGPDITDRLHSLRLSSKEVAFIRKIYQLALGWHLTESDEKDGKRLLLSEGLDVLSKSLITASRMYGWEKGNVQTLQQALKRWYREMPVHGPEDLQLNGQILLESVGRKPGPWIGQVIQVLLEKVALGEISNQRELLIQEGCRLVQDS</sequence>
<keyword evidence="2 9" id="KW-0808">Transferase</keyword>
<keyword evidence="6" id="KW-0547">Nucleotide-binding</keyword>
<dbReference type="SUPFAM" id="SSF81301">
    <property type="entry name" value="Nucleotidyltransferase"/>
    <property type="match status" value="1"/>
</dbReference>
<keyword evidence="7" id="KW-0460">Magnesium</keyword>
<protein>
    <submittedName>
        <fullName evidence="13">tRNA nucleotidyltransferase (CCA-adding enzyme)</fullName>
    </submittedName>
</protein>
<dbReference type="InterPro" id="IPR002646">
    <property type="entry name" value="PolA_pol_head_dom"/>
</dbReference>
<keyword evidence="4" id="KW-0548">Nucleotidyltransferase</keyword>
<gene>
    <name evidence="13" type="ORF">SAMN06264849_101600</name>
</gene>
<dbReference type="AlphaFoldDB" id="A0A521B803"/>
<feature type="domain" description="tRNA nucleotidyltransferase/poly(A) polymerase RNA and SrmB- binding" evidence="11">
    <location>
        <begin position="170"/>
        <end position="227"/>
    </location>
</feature>
<evidence type="ECO:0000256" key="9">
    <source>
        <dbReference type="RuleBase" id="RU003953"/>
    </source>
</evidence>
<keyword evidence="8 9" id="KW-0694">RNA-binding</keyword>
<dbReference type="GO" id="GO:0000049">
    <property type="term" value="F:tRNA binding"/>
    <property type="evidence" value="ECO:0007669"/>
    <property type="project" value="TreeGrafter"/>
</dbReference>
<proteinExistence type="inferred from homology"/>
<evidence type="ECO:0000256" key="5">
    <source>
        <dbReference type="ARBA" id="ARBA00022723"/>
    </source>
</evidence>
<dbReference type="OrthoDB" id="9805698at2"/>
<evidence type="ECO:0000256" key="7">
    <source>
        <dbReference type="ARBA" id="ARBA00022842"/>
    </source>
</evidence>
<dbReference type="InterPro" id="IPR032810">
    <property type="entry name" value="CCA-adding_enz_C"/>
</dbReference>
<accession>A0A521B803</accession>
<evidence type="ECO:0000259" key="12">
    <source>
        <dbReference type="Pfam" id="PF13735"/>
    </source>
</evidence>
<organism evidence="13 14">
    <name type="scientific">Melghirimyces algeriensis</name>
    <dbReference type="NCBI Taxonomy" id="910412"/>
    <lineage>
        <taxon>Bacteria</taxon>
        <taxon>Bacillati</taxon>
        <taxon>Bacillota</taxon>
        <taxon>Bacilli</taxon>
        <taxon>Bacillales</taxon>
        <taxon>Thermoactinomycetaceae</taxon>
        <taxon>Melghirimyces</taxon>
    </lineage>
</organism>
<dbReference type="SUPFAM" id="SSF81891">
    <property type="entry name" value="Poly A polymerase C-terminal region-like"/>
    <property type="match status" value="1"/>
</dbReference>
<evidence type="ECO:0000256" key="3">
    <source>
        <dbReference type="ARBA" id="ARBA00022694"/>
    </source>
</evidence>
<dbReference type="Proteomes" id="UP000315636">
    <property type="component" value="Unassembled WGS sequence"/>
</dbReference>
<dbReference type="InterPro" id="IPR043519">
    <property type="entry name" value="NT_sf"/>
</dbReference>
<dbReference type="InterPro" id="IPR050264">
    <property type="entry name" value="Bact_CCA-adding_enz_type3_sf"/>
</dbReference>
<evidence type="ECO:0000256" key="2">
    <source>
        <dbReference type="ARBA" id="ARBA00022679"/>
    </source>
</evidence>
<dbReference type="EMBL" id="FXTI01000001">
    <property type="protein sequence ID" value="SMO43228.1"/>
    <property type="molecule type" value="Genomic_DNA"/>
</dbReference>
<comment type="cofactor">
    <cofactor evidence="1">
        <name>Mg(2+)</name>
        <dbReference type="ChEBI" id="CHEBI:18420"/>
    </cofactor>
</comment>
<evidence type="ECO:0000256" key="8">
    <source>
        <dbReference type="ARBA" id="ARBA00022884"/>
    </source>
</evidence>
<dbReference type="PANTHER" id="PTHR46173">
    <property type="entry name" value="CCA TRNA NUCLEOTIDYLTRANSFERASE 1, MITOCHONDRIAL"/>
    <property type="match status" value="1"/>
</dbReference>
<dbReference type="InterPro" id="IPR032828">
    <property type="entry name" value="PolyA_RNA-bd"/>
</dbReference>
<evidence type="ECO:0000313" key="13">
    <source>
        <dbReference type="EMBL" id="SMO43228.1"/>
    </source>
</evidence>
<dbReference type="Pfam" id="PF01743">
    <property type="entry name" value="PolyA_pol"/>
    <property type="match status" value="1"/>
</dbReference>
<dbReference type="Gene3D" id="1.10.246.80">
    <property type="match status" value="1"/>
</dbReference>
<dbReference type="GO" id="GO:0046872">
    <property type="term" value="F:metal ion binding"/>
    <property type="evidence" value="ECO:0007669"/>
    <property type="project" value="UniProtKB-KW"/>
</dbReference>
<evidence type="ECO:0000313" key="14">
    <source>
        <dbReference type="Proteomes" id="UP000315636"/>
    </source>
</evidence>
<evidence type="ECO:0000256" key="4">
    <source>
        <dbReference type="ARBA" id="ARBA00022695"/>
    </source>
</evidence>
<feature type="domain" description="CCA-adding enzyme C-terminal" evidence="12">
    <location>
        <begin position="250"/>
        <end position="400"/>
    </location>
</feature>
<name>A0A521B803_9BACL</name>
<feature type="domain" description="Poly A polymerase head" evidence="10">
    <location>
        <begin position="22"/>
        <end position="142"/>
    </location>
</feature>